<reference evidence="2" key="1">
    <citation type="submission" date="2021-06" db="EMBL/GenBank/DDBJ databases">
        <authorList>
            <person name="Kallberg Y."/>
            <person name="Tangrot J."/>
            <person name="Rosling A."/>
        </authorList>
    </citation>
    <scope>NUCLEOTIDE SEQUENCE</scope>
    <source>
        <strain evidence="2">FL966</strain>
    </source>
</reference>
<evidence type="ECO:0000256" key="1">
    <source>
        <dbReference type="SAM" id="Phobius"/>
    </source>
</evidence>
<dbReference type="EMBL" id="CAJVQA010004422">
    <property type="protein sequence ID" value="CAG8598614.1"/>
    <property type="molecule type" value="Genomic_DNA"/>
</dbReference>
<proteinExistence type="predicted"/>
<comment type="caution">
    <text evidence="2">The sequence shown here is derived from an EMBL/GenBank/DDBJ whole genome shotgun (WGS) entry which is preliminary data.</text>
</comment>
<dbReference type="AlphaFoldDB" id="A0A9N9GFG0"/>
<gene>
    <name evidence="2" type="ORF">CPELLU_LOCUS6883</name>
</gene>
<accession>A0A9N9GFG0</accession>
<evidence type="ECO:0000313" key="2">
    <source>
        <dbReference type="EMBL" id="CAG8598614.1"/>
    </source>
</evidence>
<keyword evidence="1" id="KW-1133">Transmembrane helix</keyword>
<feature type="non-terminal residue" evidence="2">
    <location>
        <position position="1"/>
    </location>
</feature>
<keyword evidence="3" id="KW-1185">Reference proteome</keyword>
<evidence type="ECO:0000313" key="3">
    <source>
        <dbReference type="Proteomes" id="UP000789759"/>
    </source>
</evidence>
<dbReference type="OrthoDB" id="2392324at2759"/>
<keyword evidence="1" id="KW-0812">Transmembrane</keyword>
<keyword evidence="1" id="KW-0472">Membrane</keyword>
<sequence length="252" mass="28588">MVSLSGERRSVPKRIIKTNSCRPTFVFSCFFALFVAFVAHFWFFPPVKRSSSPEESLVVWVKHPQHTDPIKVHVPYNADVADVKKVVKQELQPALDKESLGNVVILSPKLGRLDPRTLIRKVALDINEHLIAFVDNLDSRLFLKRLTNDQLPLQVNAPLCLTNDEAYIVVLKVLMGQYSQQDVIALKNSLCDSSIESWSSKYSYASRNFPRNPGTNFIAVCNVIIRKVIDQLCSKSFEIRVTQTPDPIKNFS</sequence>
<protein>
    <submittedName>
        <fullName evidence="2">24467_t:CDS:1</fullName>
    </submittedName>
</protein>
<name>A0A9N9GFG0_9GLOM</name>
<organism evidence="2 3">
    <name type="scientific">Cetraspora pellucida</name>
    <dbReference type="NCBI Taxonomy" id="1433469"/>
    <lineage>
        <taxon>Eukaryota</taxon>
        <taxon>Fungi</taxon>
        <taxon>Fungi incertae sedis</taxon>
        <taxon>Mucoromycota</taxon>
        <taxon>Glomeromycotina</taxon>
        <taxon>Glomeromycetes</taxon>
        <taxon>Diversisporales</taxon>
        <taxon>Gigasporaceae</taxon>
        <taxon>Cetraspora</taxon>
    </lineage>
</organism>
<dbReference type="Proteomes" id="UP000789759">
    <property type="component" value="Unassembled WGS sequence"/>
</dbReference>
<feature type="transmembrane region" description="Helical" evidence="1">
    <location>
        <begin position="21"/>
        <end position="43"/>
    </location>
</feature>